<dbReference type="InterPro" id="IPR051677">
    <property type="entry name" value="AfsR-DnrI-RedD_regulator"/>
</dbReference>
<dbReference type="PANTHER" id="PTHR35807:SF1">
    <property type="entry name" value="TRANSCRIPTIONAL REGULATOR REDD"/>
    <property type="match status" value="1"/>
</dbReference>
<sequence length="162" mass="17726">MPGRFSVTLIGEFRVHHGGRLVDLPPSCQKVIALAALAGRPVHRLWACSQLWPDIPSASASARLRTTLWRLRPMGADGLFSVDAKSLSLAAGVHVDWRRAVELCESLLDGRATPGRPDADVVDELLPILQRGALLDGWTDHWNAGERTRYHGLRLSALGRLA</sequence>
<evidence type="ECO:0000313" key="2">
    <source>
        <dbReference type="Proteomes" id="UP001526201"/>
    </source>
</evidence>
<name>A0ABT3CK56_9MYCO</name>
<evidence type="ECO:0000313" key="1">
    <source>
        <dbReference type="EMBL" id="MCV7229896.1"/>
    </source>
</evidence>
<comment type="caution">
    <text evidence="1">The sequence shown here is derived from an EMBL/GenBank/DDBJ whole genome shotgun (WGS) entry which is preliminary data.</text>
</comment>
<dbReference type="Gene3D" id="1.10.10.10">
    <property type="entry name" value="Winged helix-like DNA-binding domain superfamily/Winged helix DNA-binding domain"/>
    <property type="match status" value="1"/>
</dbReference>
<accession>A0ABT3CK56</accession>
<reference evidence="1 2" key="1">
    <citation type="journal article" date="2022" name="BMC Genomics">
        <title>Comparative genome analysis of mycobacteria focusing on tRNA and non-coding RNA.</title>
        <authorList>
            <person name="Behra P.R.K."/>
            <person name="Pettersson B.M.F."/>
            <person name="Ramesh M."/>
            <person name="Das S."/>
            <person name="Dasgupta S."/>
            <person name="Kirsebom L.A."/>
        </authorList>
    </citation>
    <scope>NUCLEOTIDE SEQUENCE [LARGE SCALE GENOMIC DNA]</scope>
    <source>
        <strain evidence="1 2">DSM 44078</strain>
    </source>
</reference>
<dbReference type="InterPro" id="IPR036388">
    <property type="entry name" value="WH-like_DNA-bd_sf"/>
</dbReference>
<dbReference type="PANTHER" id="PTHR35807">
    <property type="entry name" value="TRANSCRIPTIONAL REGULATOR REDD-RELATED"/>
    <property type="match status" value="1"/>
</dbReference>
<protein>
    <submittedName>
        <fullName evidence="1">Transcriptional regulator</fullName>
    </submittedName>
</protein>
<keyword evidence="2" id="KW-1185">Reference proteome</keyword>
<dbReference type="RefSeq" id="WP_264071159.1">
    <property type="nucleotide sequence ID" value="NZ_JACKTY010000047.1"/>
</dbReference>
<dbReference type="EMBL" id="JACKTY010000047">
    <property type="protein sequence ID" value="MCV7229896.1"/>
    <property type="molecule type" value="Genomic_DNA"/>
</dbReference>
<proteinExistence type="predicted"/>
<dbReference type="Proteomes" id="UP001526201">
    <property type="component" value="Unassembled WGS sequence"/>
</dbReference>
<gene>
    <name evidence="1" type="ORF">H7J73_28195</name>
</gene>
<organism evidence="1 2">
    <name type="scientific">Mycolicibacterium komossense</name>
    <dbReference type="NCBI Taxonomy" id="1779"/>
    <lineage>
        <taxon>Bacteria</taxon>
        <taxon>Bacillati</taxon>
        <taxon>Actinomycetota</taxon>
        <taxon>Actinomycetes</taxon>
        <taxon>Mycobacteriales</taxon>
        <taxon>Mycobacteriaceae</taxon>
        <taxon>Mycolicibacterium</taxon>
    </lineage>
</organism>